<evidence type="ECO:0000313" key="1">
    <source>
        <dbReference type="EMBL" id="TGX52892.1"/>
    </source>
</evidence>
<dbReference type="AlphaFoldDB" id="A0A4V3QZ54"/>
<dbReference type="Proteomes" id="UP000306147">
    <property type="component" value="Unassembled WGS sequence"/>
</dbReference>
<sequence length="338" mass="38412">MRAADASFSVQFWRHHFLNVDWLHQLEDAASHDLNGREILVREYLPESFLDKVSITVRPITDEESRLNGRSLASKTHRAVEFSLFGYDIGRLKDIYDSMDENYPLTFHEFSGYTITSELERFCHIVLFLASVCYASAVHYDLPICRFNDDDFGTSSFEILSIHRTPDAFDFLSAPITSPVNLDTILLWSKKCSGIWSGSARTRVEKAMSFFSHTTSPSSGGNDVTRLIWATAALEALVCDNNNSISNQLKKRLPLLSSEIKFTNLNKQIRNAYGFRSRLLHGDLPVPNAFLDGSDSSFESDEVWIHGHFLQILLISCLWTAVIHDAIDFDFNEQLRLG</sequence>
<evidence type="ECO:0000313" key="2">
    <source>
        <dbReference type="Proteomes" id="UP000306147"/>
    </source>
</evidence>
<protein>
    <submittedName>
        <fullName evidence="1">Uncharacterized protein</fullName>
    </submittedName>
</protein>
<proteinExistence type="predicted"/>
<gene>
    <name evidence="1" type="ORF">E5A73_14820</name>
</gene>
<organism evidence="1 2">
    <name type="scientific">Sphingomonas gei</name>
    <dbReference type="NCBI Taxonomy" id="1395960"/>
    <lineage>
        <taxon>Bacteria</taxon>
        <taxon>Pseudomonadati</taxon>
        <taxon>Pseudomonadota</taxon>
        <taxon>Alphaproteobacteria</taxon>
        <taxon>Sphingomonadales</taxon>
        <taxon>Sphingomonadaceae</taxon>
        <taxon>Sphingomonas</taxon>
    </lineage>
</organism>
<dbReference type="RefSeq" id="WP_135964598.1">
    <property type="nucleotide sequence ID" value="NZ_SRXT01000005.1"/>
</dbReference>
<keyword evidence="2" id="KW-1185">Reference proteome</keyword>
<comment type="caution">
    <text evidence="1">The sequence shown here is derived from an EMBL/GenBank/DDBJ whole genome shotgun (WGS) entry which is preliminary data.</text>
</comment>
<dbReference type="OrthoDB" id="8449563at2"/>
<reference evidence="1 2" key="1">
    <citation type="submission" date="2019-04" db="EMBL/GenBank/DDBJ databases">
        <title>Sphingomonas psychrotolerans sp. nov., isolated from soil in the Tianshan Mountains, Xinjiang, China.</title>
        <authorList>
            <person name="Luo Y."/>
            <person name="Sheng H."/>
        </authorList>
    </citation>
    <scope>NUCLEOTIDE SEQUENCE [LARGE SCALE GENOMIC DNA]</scope>
    <source>
        <strain evidence="1 2">ZFGT-11</strain>
    </source>
</reference>
<accession>A0A4V3QZ54</accession>
<dbReference type="EMBL" id="SRXT01000005">
    <property type="protein sequence ID" value="TGX52892.1"/>
    <property type="molecule type" value="Genomic_DNA"/>
</dbReference>
<name>A0A4V3QZ54_9SPHN</name>